<dbReference type="PANTHER" id="PTHR11766">
    <property type="entry name" value="TYROSYL-TRNA SYNTHETASE"/>
    <property type="match status" value="1"/>
</dbReference>
<dbReference type="KEGG" id="ccp:CHC_T00009128001"/>
<feature type="domain" description="RNA-binding S4" evidence="12">
    <location>
        <begin position="444"/>
        <end position="501"/>
    </location>
</feature>
<sequence>MPPSTSVLGRRAAAFVLPYFRPPASLTIRQTSHRQTISHRDLTARPNRIRCCAATGAPVATNPNPPSVKPASGVDGRPNIIDVLESRGLFDASTSDPDALRELCAKPVGVYSGFDPTADSLHLGNLLAILALAWFQRCGHRVYALVGGATGKIGDPSGKSAERPAMADETIANNLAGIEANLRQVLDRSAREMKAAGDDGIQEPVVVNNNDWVAPMSFLDFLRDVGKYARVNTMMNKDSVKTRLASEEGMSFTEFTYQLLQAYDFMHLSDKHDVSFQLGGSDQWGNITAGTELTRKLKSRIVHGVTFPLLTTSDGKKFGKSEKGAVWLTPDKLSPYEFYQFLVRTPDDDVIPFLKRLTFMPLDEIDRIAEEMQRPDYTQNSAQKRLAEEVTRMVHGEKGVVSALAATAAAAPGSKAVLSVEALEAISADMPSATMTRADVVGGGILDLMVQSGLQKSKGEARRLIKGGGAYLNNGKITTEKLSISEEDLVGGKLILLAAGKKNKLVVRVE</sequence>
<dbReference type="RefSeq" id="XP_005713019.1">
    <property type="nucleotide sequence ID" value="XM_005712962.1"/>
</dbReference>
<keyword evidence="3 11" id="KW-0547">Nucleotide-binding</keyword>
<protein>
    <recommendedName>
        <fullName evidence="1 11">Tyrosine--tRNA ligase</fullName>
        <ecNumber evidence="1 11">6.1.1.1</ecNumber>
    </recommendedName>
    <alternativeName>
        <fullName evidence="8 11">Tyrosyl-tRNA synthetase</fullName>
    </alternativeName>
</protein>
<dbReference type="NCBIfam" id="TIGR00234">
    <property type="entry name" value="tyrS"/>
    <property type="match status" value="1"/>
</dbReference>
<evidence type="ECO:0000256" key="8">
    <source>
        <dbReference type="ARBA" id="ARBA00033323"/>
    </source>
</evidence>
<dbReference type="SMART" id="SM00363">
    <property type="entry name" value="S4"/>
    <property type="match status" value="1"/>
</dbReference>
<dbReference type="InterPro" id="IPR024088">
    <property type="entry name" value="Tyr-tRNA-ligase_bac-type"/>
</dbReference>
<dbReference type="AlphaFoldDB" id="R7Q757"/>
<gene>
    <name evidence="13" type="ORF">CHC_T00009128001</name>
</gene>
<dbReference type="InterPro" id="IPR002942">
    <property type="entry name" value="S4_RNA-bd"/>
</dbReference>
<evidence type="ECO:0000256" key="1">
    <source>
        <dbReference type="ARBA" id="ARBA00013160"/>
    </source>
</evidence>
<dbReference type="HAMAP" id="MF_02006">
    <property type="entry name" value="Tyr_tRNA_synth_type1"/>
    <property type="match status" value="1"/>
</dbReference>
<dbReference type="Gene3D" id="3.10.290.10">
    <property type="entry name" value="RNA-binding S4 domain"/>
    <property type="match status" value="1"/>
</dbReference>
<evidence type="ECO:0000259" key="12">
    <source>
        <dbReference type="SMART" id="SM00363"/>
    </source>
</evidence>
<dbReference type="InterPro" id="IPR002305">
    <property type="entry name" value="aa-tRNA-synth_Ic"/>
</dbReference>
<keyword evidence="2 11" id="KW-0436">Ligase</keyword>
<evidence type="ECO:0000313" key="14">
    <source>
        <dbReference type="Proteomes" id="UP000012073"/>
    </source>
</evidence>
<dbReference type="InterPro" id="IPR001412">
    <property type="entry name" value="aa-tRNA-synth_I_CS"/>
</dbReference>
<dbReference type="Pfam" id="PF22421">
    <property type="entry name" value="SYY_C-terminal"/>
    <property type="match status" value="1"/>
</dbReference>
<evidence type="ECO:0000256" key="3">
    <source>
        <dbReference type="ARBA" id="ARBA00022741"/>
    </source>
</evidence>
<dbReference type="GO" id="GO:0003723">
    <property type="term" value="F:RNA binding"/>
    <property type="evidence" value="ECO:0007669"/>
    <property type="project" value="UniProtKB-KW"/>
</dbReference>
<dbReference type="InterPro" id="IPR054608">
    <property type="entry name" value="SYY-like_C"/>
</dbReference>
<dbReference type="OrthoDB" id="337870at2759"/>
<dbReference type="GO" id="GO:0004831">
    <property type="term" value="F:tyrosine-tRNA ligase activity"/>
    <property type="evidence" value="ECO:0007669"/>
    <property type="project" value="UniProtKB-EC"/>
</dbReference>
<comment type="similarity">
    <text evidence="11">Belongs to the class-I aminoacyl-tRNA synthetase family.</text>
</comment>
<dbReference type="PhylomeDB" id="R7Q757"/>
<keyword evidence="4 11" id="KW-0067">ATP-binding</keyword>
<dbReference type="STRING" id="2769.R7Q757"/>
<dbReference type="PROSITE" id="PS00178">
    <property type="entry name" value="AA_TRNA_LIGASE_I"/>
    <property type="match status" value="1"/>
</dbReference>
<dbReference type="Gene3D" id="3.40.50.620">
    <property type="entry name" value="HUPs"/>
    <property type="match status" value="1"/>
</dbReference>
<reference evidence="14" key="1">
    <citation type="journal article" date="2013" name="Proc. Natl. Acad. Sci. U.S.A.">
        <title>Genome structure and metabolic features in the red seaweed Chondrus crispus shed light on evolution of the Archaeplastida.</title>
        <authorList>
            <person name="Collen J."/>
            <person name="Porcel B."/>
            <person name="Carre W."/>
            <person name="Ball S.G."/>
            <person name="Chaparro C."/>
            <person name="Tonon T."/>
            <person name="Barbeyron T."/>
            <person name="Michel G."/>
            <person name="Noel B."/>
            <person name="Valentin K."/>
            <person name="Elias M."/>
            <person name="Artiguenave F."/>
            <person name="Arun A."/>
            <person name="Aury J.M."/>
            <person name="Barbosa-Neto J.F."/>
            <person name="Bothwell J.H."/>
            <person name="Bouget F.Y."/>
            <person name="Brillet L."/>
            <person name="Cabello-Hurtado F."/>
            <person name="Capella-Gutierrez S."/>
            <person name="Charrier B."/>
            <person name="Cladiere L."/>
            <person name="Cock J.M."/>
            <person name="Coelho S.M."/>
            <person name="Colleoni C."/>
            <person name="Czjzek M."/>
            <person name="Da Silva C."/>
            <person name="Delage L."/>
            <person name="Denoeud F."/>
            <person name="Deschamps P."/>
            <person name="Dittami S.M."/>
            <person name="Gabaldon T."/>
            <person name="Gachon C.M."/>
            <person name="Groisillier A."/>
            <person name="Herve C."/>
            <person name="Jabbari K."/>
            <person name="Katinka M."/>
            <person name="Kloareg B."/>
            <person name="Kowalczyk N."/>
            <person name="Labadie K."/>
            <person name="Leblanc C."/>
            <person name="Lopez P.J."/>
            <person name="McLachlan D.H."/>
            <person name="Meslet-Cladiere L."/>
            <person name="Moustafa A."/>
            <person name="Nehr Z."/>
            <person name="Nyvall Collen P."/>
            <person name="Panaud O."/>
            <person name="Partensky F."/>
            <person name="Poulain J."/>
            <person name="Rensing S.A."/>
            <person name="Rousvoal S."/>
            <person name="Samson G."/>
            <person name="Symeonidi A."/>
            <person name="Weissenbach J."/>
            <person name="Zambounis A."/>
            <person name="Wincker P."/>
            <person name="Boyen C."/>
        </authorList>
    </citation>
    <scope>NUCLEOTIDE SEQUENCE [LARGE SCALE GENOMIC DNA]</scope>
    <source>
        <strain evidence="14">cv. Stackhouse</strain>
    </source>
</reference>
<keyword evidence="14" id="KW-1185">Reference proteome</keyword>
<evidence type="ECO:0000256" key="9">
    <source>
        <dbReference type="ARBA" id="ARBA00048248"/>
    </source>
</evidence>
<keyword evidence="7 11" id="KW-0030">Aminoacyl-tRNA synthetase</keyword>
<dbReference type="Gene3D" id="1.10.240.10">
    <property type="entry name" value="Tyrosyl-Transfer RNA Synthetase"/>
    <property type="match status" value="1"/>
</dbReference>
<dbReference type="Pfam" id="PF00579">
    <property type="entry name" value="tRNA-synt_1b"/>
    <property type="match status" value="1"/>
</dbReference>
<dbReference type="GO" id="GO:0006437">
    <property type="term" value="P:tyrosyl-tRNA aminoacylation"/>
    <property type="evidence" value="ECO:0007669"/>
    <property type="project" value="InterPro"/>
</dbReference>
<evidence type="ECO:0000256" key="10">
    <source>
        <dbReference type="PROSITE-ProRule" id="PRU00182"/>
    </source>
</evidence>
<evidence type="ECO:0000313" key="13">
    <source>
        <dbReference type="EMBL" id="CDF33216.1"/>
    </source>
</evidence>
<evidence type="ECO:0000256" key="4">
    <source>
        <dbReference type="ARBA" id="ARBA00022840"/>
    </source>
</evidence>
<proteinExistence type="inferred from homology"/>
<dbReference type="CDD" id="cd00805">
    <property type="entry name" value="TyrRS_core"/>
    <property type="match status" value="1"/>
</dbReference>
<dbReference type="InterPro" id="IPR024107">
    <property type="entry name" value="Tyr-tRNA-ligase_bac_1"/>
</dbReference>
<accession>R7Q757</accession>
<dbReference type="CDD" id="cd00165">
    <property type="entry name" value="S4"/>
    <property type="match status" value="1"/>
</dbReference>
<dbReference type="InterPro" id="IPR014729">
    <property type="entry name" value="Rossmann-like_a/b/a_fold"/>
</dbReference>
<dbReference type="FunFam" id="3.10.290.10:FF:000014">
    <property type="entry name" value="Tyrosine--tRNA ligase"/>
    <property type="match status" value="1"/>
</dbReference>
<dbReference type="GO" id="GO:0009570">
    <property type="term" value="C:chloroplast stroma"/>
    <property type="evidence" value="ECO:0007669"/>
    <property type="project" value="TreeGrafter"/>
</dbReference>
<evidence type="ECO:0000256" key="7">
    <source>
        <dbReference type="ARBA" id="ARBA00023146"/>
    </source>
</evidence>
<dbReference type="PRINTS" id="PR01040">
    <property type="entry name" value="TRNASYNTHTYR"/>
</dbReference>
<dbReference type="GO" id="GO:0005524">
    <property type="term" value="F:ATP binding"/>
    <property type="evidence" value="ECO:0007669"/>
    <property type="project" value="UniProtKB-KW"/>
</dbReference>
<dbReference type="PANTHER" id="PTHR11766:SF0">
    <property type="entry name" value="TYROSINE--TRNA LIGASE, MITOCHONDRIAL"/>
    <property type="match status" value="1"/>
</dbReference>
<comment type="catalytic activity">
    <reaction evidence="9 11">
        <text>tRNA(Tyr) + L-tyrosine + ATP = L-tyrosyl-tRNA(Tyr) + AMP + diphosphate + H(+)</text>
        <dbReference type="Rhea" id="RHEA:10220"/>
        <dbReference type="Rhea" id="RHEA-COMP:9706"/>
        <dbReference type="Rhea" id="RHEA-COMP:9707"/>
        <dbReference type="ChEBI" id="CHEBI:15378"/>
        <dbReference type="ChEBI" id="CHEBI:30616"/>
        <dbReference type="ChEBI" id="CHEBI:33019"/>
        <dbReference type="ChEBI" id="CHEBI:58315"/>
        <dbReference type="ChEBI" id="CHEBI:78442"/>
        <dbReference type="ChEBI" id="CHEBI:78536"/>
        <dbReference type="ChEBI" id="CHEBI:456215"/>
        <dbReference type="EC" id="6.1.1.1"/>
    </reaction>
</comment>
<dbReference type="SUPFAM" id="SSF52374">
    <property type="entry name" value="Nucleotidylyl transferase"/>
    <property type="match status" value="1"/>
</dbReference>
<keyword evidence="5 10" id="KW-0694">RNA-binding</keyword>
<dbReference type="GO" id="GO:0005739">
    <property type="term" value="C:mitochondrion"/>
    <property type="evidence" value="ECO:0007669"/>
    <property type="project" value="EnsemblPlants"/>
</dbReference>
<name>R7Q757_CHOCR</name>
<dbReference type="OMA" id="YMMAKDS"/>
<evidence type="ECO:0000256" key="2">
    <source>
        <dbReference type="ARBA" id="ARBA00022598"/>
    </source>
</evidence>
<dbReference type="InterPro" id="IPR036986">
    <property type="entry name" value="S4_RNA-bd_sf"/>
</dbReference>
<keyword evidence="6 11" id="KW-0648">Protein biosynthesis</keyword>
<dbReference type="Gramene" id="CDF33216">
    <property type="protein sequence ID" value="CDF33216"/>
    <property type="gene ID" value="CHC_T00009128001"/>
</dbReference>
<dbReference type="InterPro" id="IPR002307">
    <property type="entry name" value="Tyr-tRNA-ligase"/>
</dbReference>
<evidence type="ECO:0000256" key="5">
    <source>
        <dbReference type="ARBA" id="ARBA00022884"/>
    </source>
</evidence>
<evidence type="ECO:0000256" key="11">
    <source>
        <dbReference type="RuleBase" id="RU361234"/>
    </source>
</evidence>
<dbReference type="EMBL" id="HG001637">
    <property type="protein sequence ID" value="CDF33216.1"/>
    <property type="molecule type" value="Genomic_DNA"/>
</dbReference>
<dbReference type="GeneID" id="17320733"/>
<dbReference type="SUPFAM" id="SSF55174">
    <property type="entry name" value="Alpha-L RNA-binding motif"/>
    <property type="match status" value="1"/>
</dbReference>
<organism evidence="13 14">
    <name type="scientific">Chondrus crispus</name>
    <name type="common">Carrageen Irish moss</name>
    <name type="synonym">Polymorpha crispa</name>
    <dbReference type="NCBI Taxonomy" id="2769"/>
    <lineage>
        <taxon>Eukaryota</taxon>
        <taxon>Rhodophyta</taxon>
        <taxon>Florideophyceae</taxon>
        <taxon>Rhodymeniophycidae</taxon>
        <taxon>Gigartinales</taxon>
        <taxon>Gigartinaceae</taxon>
        <taxon>Chondrus</taxon>
    </lineage>
</organism>
<dbReference type="Proteomes" id="UP000012073">
    <property type="component" value="Unassembled WGS sequence"/>
</dbReference>
<dbReference type="EC" id="6.1.1.1" evidence="1 11"/>
<dbReference type="PROSITE" id="PS50889">
    <property type="entry name" value="S4"/>
    <property type="match status" value="1"/>
</dbReference>
<dbReference type="FunFam" id="1.10.240.10:FF:000001">
    <property type="entry name" value="Tyrosine--tRNA ligase"/>
    <property type="match status" value="1"/>
</dbReference>
<evidence type="ECO:0000256" key="6">
    <source>
        <dbReference type="ARBA" id="ARBA00022917"/>
    </source>
</evidence>
<dbReference type="GO" id="GO:0005829">
    <property type="term" value="C:cytosol"/>
    <property type="evidence" value="ECO:0007669"/>
    <property type="project" value="TreeGrafter"/>
</dbReference>